<dbReference type="EMBL" id="JACIBS010000001">
    <property type="protein sequence ID" value="MBB3661455.1"/>
    <property type="molecule type" value="Genomic_DNA"/>
</dbReference>
<gene>
    <name evidence="2" type="ORF">FB384_000359</name>
</gene>
<feature type="chain" id="PRO_5039094647" description="Secreted protein" evidence="1">
    <location>
        <begin position="22"/>
        <end position="209"/>
    </location>
</feature>
<protein>
    <recommendedName>
        <fullName evidence="4">Secreted protein</fullName>
    </recommendedName>
</protein>
<evidence type="ECO:0000256" key="1">
    <source>
        <dbReference type="SAM" id="SignalP"/>
    </source>
</evidence>
<keyword evidence="1" id="KW-0732">Signal</keyword>
<feature type="signal peptide" evidence="1">
    <location>
        <begin position="1"/>
        <end position="21"/>
    </location>
</feature>
<proteinExistence type="predicted"/>
<sequence length="209" mass="20938">MRTRMPGIMSGLALSAAIALAAAPAASAAQDITVTNPNEDGTVAATASDVRFTDSDTGTEVTCSSSAADGTIASGDHTTPAAIGDLSVSFEDCNGPLGSVSLTPNGQPYQLHIDAFDSGTGVSTGWVGEVNVSVSTSTCSFEAVGNAPGRYDNGTGELTLTPDVALPDGVAPLEARNVGGCFGMVNEGDALTFEAVYEVTDPDTPITIS</sequence>
<evidence type="ECO:0000313" key="2">
    <source>
        <dbReference type="EMBL" id="MBB3661455.1"/>
    </source>
</evidence>
<dbReference type="RefSeq" id="WP_183778538.1">
    <property type="nucleotide sequence ID" value="NZ_JACIBS010000001.1"/>
</dbReference>
<dbReference type="AlphaFoldDB" id="A0A839XNE8"/>
<keyword evidence="3" id="KW-1185">Reference proteome</keyword>
<organism evidence="2 3">
    <name type="scientific">Prauserella sediminis</name>
    <dbReference type="NCBI Taxonomy" id="577680"/>
    <lineage>
        <taxon>Bacteria</taxon>
        <taxon>Bacillati</taxon>
        <taxon>Actinomycetota</taxon>
        <taxon>Actinomycetes</taxon>
        <taxon>Pseudonocardiales</taxon>
        <taxon>Pseudonocardiaceae</taxon>
        <taxon>Prauserella</taxon>
        <taxon>Prauserella salsuginis group</taxon>
    </lineage>
</organism>
<dbReference type="Proteomes" id="UP000564573">
    <property type="component" value="Unassembled WGS sequence"/>
</dbReference>
<reference evidence="2 3" key="1">
    <citation type="submission" date="2020-08" db="EMBL/GenBank/DDBJ databases">
        <title>Sequencing the genomes of 1000 actinobacteria strains.</title>
        <authorList>
            <person name="Klenk H.-P."/>
        </authorList>
    </citation>
    <scope>NUCLEOTIDE SEQUENCE [LARGE SCALE GENOMIC DNA]</scope>
    <source>
        <strain evidence="2 3">DSM 45267</strain>
    </source>
</reference>
<evidence type="ECO:0008006" key="4">
    <source>
        <dbReference type="Google" id="ProtNLM"/>
    </source>
</evidence>
<accession>A0A839XNE8</accession>
<name>A0A839XNE8_9PSEU</name>
<comment type="caution">
    <text evidence="2">The sequence shown here is derived from an EMBL/GenBank/DDBJ whole genome shotgun (WGS) entry which is preliminary data.</text>
</comment>
<evidence type="ECO:0000313" key="3">
    <source>
        <dbReference type="Proteomes" id="UP000564573"/>
    </source>
</evidence>